<evidence type="ECO:0000256" key="12">
    <source>
        <dbReference type="PIRSR" id="PIRSR035805-2"/>
    </source>
</evidence>
<dbReference type="PANTHER" id="PTHR11441">
    <property type="entry name" value="THYMIDINE KINASE"/>
    <property type="match status" value="1"/>
</dbReference>
<sequence>MFAGKTSELLRRVEQHEAAGRKVAVVKSSVDTRYHATRVVSHDGNSKVCFAASSLGELRRQLGDKYLEYNVIAIDEAQFLPDLLEFCTAAADLDHKHIVIAGLDGDFKRQRFGQVLDMVSVADSVTKLAGKCAYCSEQALFSLRIAADERQALVGGADKYAPVCRQHYVSLSNVRTPEP</sequence>
<name>I0Z5W2_COCSC</name>
<reference evidence="15 16" key="1">
    <citation type="journal article" date="2012" name="Genome Biol.">
        <title>The genome of the polar eukaryotic microalga coccomyxa subellipsoidea reveals traits of cold adaptation.</title>
        <authorList>
            <person name="Blanc G."/>
            <person name="Agarkova I."/>
            <person name="Grimwood J."/>
            <person name="Kuo A."/>
            <person name="Brueggeman A."/>
            <person name="Dunigan D."/>
            <person name="Gurnon J."/>
            <person name="Ladunga I."/>
            <person name="Lindquist E."/>
            <person name="Lucas S."/>
            <person name="Pangilinan J."/>
            <person name="Proschold T."/>
            <person name="Salamov A."/>
            <person name="Schmutz J."/>
            <person name="Weeks D."/>
            <person name="Yamada T."/>
            <person name="Claverie J.M."/>
            <person name="Grigoriev I."/>
            <person name="Van Etten J."/>
            <person name="Lomsadze A."/>
            <person name="Borodovsky M."/>
        </authorList>
    </citation>
    <scope>NUCLEOTIDE SEQUENCE [LARGE SCALE GENOMIC DNA]</scope>
    <source>
        <strain evidence="15 16">C-169</strain>
    </source>
</reference>
<evidence type="ECO:0000256" key="6">
    <source>
        <dbReference type="ARBA" id="ARBA00022741"/>
    </source>
</evidence>
<keyword evidence="16" id="KW-1185">Reference proteome</keyword>
<keyword evidence="4 13" id="KW-0808">Transferase</keyword>
<evidence type="ECO:0000256" key="5">
    <source>
        <dbReference type="ARBA" id="ARBA00022723"/>
    </source>
</evidence>
<dbReference type="SUPFAM" id="SSF57716">
    <property type="entry name" value="Glucocorticoid receptor-like (DNA-binding domain)"/>
    <property type="match status" value="1"/>
</dbReference>
<dbReference type="InterPro" id="IPR027417">
    <property type="entry name" value="P-loop_NTPase"/>
</dbReference>
<evidence type="ECO:0000256" key="7">
    <source>
        <dbReference type="ARBA" id="ARBA00022777"/>
    </source>
</evidence>
<dbReference type="Pfam" id="PF00265">
    <property type="entry name" value="TK"/>
    <property type="match status" value="1"/>
</dbReference>
<evidence type="ECO:0000256" key="3">
    <source>
        <dbReference type="ARBA" id="ARBA00022634"/>
    </source>
</evidence>
<feature type="binding site" evidence="12">
    <location>
        <position position="160"/>
    </location>
    <ligand>
        <name>substrate</name>
    </ligand>
</feature>
<dbReference type="GO" id="GO:0071897">
    <property type="term" value="P:DNA biosynthetic process"/>
    <property type="evidence" value="ECO:0007669"/>
    <property type="project" value="UniProtKB-KW"/>
</dbReference>
<dbReference type="PIRSF" id="PIRSF035805">
    <property type="entry name" value="TK_cell"/>
    <property type="match status" value="1"/>
</dbReference>
<evidence type="ECO:0000256" key="11">
    <source>
        <dbReference type="PIRSR" id="PIRSR035805-1"/>
    </source>
</evidence>
<dbReference type="STRING" id="574566.I0Z5W2"/>
<evidence type="ECO:0000256" key="2">
    <source>
        <dbReference type="ARBA" id="ARBA00012118"/>
    </source>
</evidence>
<evidence type="ECO:0000256" key="10">
    <source>
        <dbReference type="ARBA" id="ARBA00048254"/>
    </source>
</evidence>
<accession>I0Z5W2</accession>
<dbReference type="RefSeq" id="XP_005650575.1">
    <property type="nucleotide sequence ID" value="XM_005650518.1"/>
</dbReference>
<evidence type="ECO:0000313" key="15">
    <source>
        <dbReference type="EMBL" id="EIE26031.1"/>
    </source>
</evidence>
<dbReference type="PROSITE" id="PS00603">
    <property type="entry name" value="TK_CELLULAR_TYPE"/>
    <property type="match status" value="1"/>
</dbReference>
<evidence type="ECO:0000256" key="13">
    <source>
        <dbReference type="RuleBase" id="RU000544"/>
    </source>
</evidence>
<dbReference type="GeneID" id="17044035"/>
<dbReference type="InterPro" id="IPR020633">
    <property type="entry name" value="Thymidine_kinase_CS"/>
</dbReference>
<keyword evidence="5" id="KW-0479">Metal-binding</keyword>
<comment type="caution">
    <text evidence="15">The sequence shown here is derived from an EMBL/GenBank/DDBJ whole genome shotgun (WGS) entry which is preliminary data.</text>
</comment>
<comment type="catalytic activity">
    <reaction evidence="10 13">
        <text>thymidine + ATP = dTMP + ADP + H(+)</text>
        <dbReference type="Rhea" id="RHEA:19129"/>
        <dbReference type="ChEBI" id="CHEBI:15378"/>
        <dbReference type="ChEBI" id="CHEBI:17748"/>
        <dbReference type="ChEBI" id="CHEBI:30616"/>
        <dbReference type="ChEBI" id="CHEBI:63528"/>
        <dbReference type="ChEBI" id="CHEBI:456216"/>
        <dbReference type="EC" id="2.7.1.21"/>
    </reaction>
</comment>
<keyword evidence="9 13" id="KW-0067">ATP-binding</keyword>
<evidence type="ECO:0000256" key="8">
    <source>
        <dbReference type="ARBA" id="ARBA00022833"/>
    </source>
</evidence>
<dbReference type="Gene3D" id="3.40.50.300">
    <property type="entry name" value="P-loop containing nucleotide triphosphate hydrolases"/>
    <property type="match status" value="1"/>
</dbReference>
<dbReference type="AlphaFoldDB" id="I0Z5W2"/>
<dbReference type="GO" id="GO:0046872">
    <property type="term" value="F:metal ion binding"/>
    <property type="evidence" value="ECO:0007669"/>
    <property type="project" value="UniProtKB-KW"/>
</dbReference>
<keyword evidence="8" id="KW-0862">Zinc</keyword>
<keyword evidence="6 13" id="KW-0547">Nucleotide-binding</keyword>
<keyword evidence="3 13" id="KW-0237">DNA synthesis</keyword>
<dbReference type="EMBL" id="AGSI01000003">
    <property type="protein sequence ID" value="EIE26031.1"/>
    <property type="molecule type" value="Genomic_DNA"/>
</dbReference>
<dbReference type="InterPro" id="IPR001267">
    <property type="entry name" value="Thymidine_kinase"/>
</dbReference>
<dbReference type="GO" id="GO:0005524">
    <property type="term" value="F:ATP binding"/>
    <property type="evidence" value="ECO:0007669"/>
    <property type="project" value="UniProtKB-KW"/>
</dbReference>
<dbReference type="eggNOG" id="KOG3125">
    <property type="taxonomic scope" value="Eukaryota"/>
</dbReference>
<organism evidence="15 16">
    <name type="scientific">Coccomyxa subellipsoidea (strain C-169)</name>
    <name type="common">Green microalga</name>
    <dbReference type="NCBI Taxonomy" id="574566"/>
    <lineage>
        <taxon>Eukaryota</taxon>
        <taxon>Viridiplantae</taxon>
        <taxon>Chlorophyta</taxon>
        <taxon>core chlorophytes</taxon>
        <taxon>Trebouxiophyceae</taxon>
        <taxon>Trebouxiophyceae incertae sedis</taxon>
        <taxon>Coccomyxaceae</taxon>
        <taxon>Coccomyxa</taxon>
        <taxon>Coccomyxa subellipsoidea</taxon>
    </lineage>
</organism>
<dbReference type="PANTHER" id="PTHR11441:SF0">
    <property type="entry name" value="THYMIDINE KINASE, CYTOSOLIC"/>
    <property type="match status" value="1"/>
</dbReference>
<dbReference type="EC" id="2.7.1.21" evidence="2 13"/>
<feature type="active site" description="Proton acceptor" evidence="11">
    <location>
        <position position="76"/>
    </location>
</feature>
<dbReference type="FunFam" id="3.40.50.300:FF:000948">
    <property type="entry name" value="Thymidine kinase"/>
    <property type="match status" value="1"/>
</dbReference>
<evidence type="ECO:0000256" key="1">
    <source>
        <dbReference type="ARBA" id="ARBA00007587"/>
    </source>
</evidence>
<evidence type="ECO:0000313" key="16">
    <source>
        <dbReference type="Proteomes" id="UP000007264"/>
    </source>
</evidence>
<dbReference type="Gene3D" id="3.30.60.20">
    <property type="match status" value="1"/>
</dbReference>
<keyword evidence="7 13" id="KW-0418">Kinase</keyword>
<comment type="similarity">
    <text evidence="1 14">Belongs to the thymidine kinase family.</text>
</comment>
<evidence type="ECO:0000256" key="14">
    <source>
        <dbReference type="RuleBase" id="RU004165"/>
    </source>
</evidence>
<dbReference type="GO" id="GO:0046104">
    <property type="term" value="P:thymidine metabolic process"/>
    <property type="evidence" value="ECO:0007669"/>
    <property type="project" value="TreeGrafter"/>
</dbReference>
<gene>
    <name evidence="15" type="ORF">COCSUDRAFT_32466</name>
</gene>
<proteinExistence type="inferred from homology"/>
<dbReference type="Proteomes" id="UP000007264">
    <property type="component" value="Unassembled WGS sequence"/>
</dbReference>
<evidence type="ECO:0000256" key="4">
    <source>
        <dbReference type="ARBA" id="ARBA00022679"/>
    </source>
</evidence>
<dbReference type="SUPFAM" id="SSF52540">
    <property type="entry name" value="P-loop containing nucleoside triphosphate hydrolases"/>
    <property type="match status" value="1"/>
</dbReference>
<dbReference type="KEGG" id="csl:COCSUDRAFT_32466"/>
<protein>
    <recommendedName>
        <fullName evidence="2 13">Thymidine kinase</fullName>
        <ecNumber evidence="2 13">2.7.1.21</ecNumber>
    </recommendedName>
</protein>
<dbReference type="OrthoDB" id="439028at2759"/>
<evidence type="ECO:0000256" key="9">
    <source>
        <dbReference type="ARBA" id="ARBA00022840"/>
    </source>
</evidence>
<dbReference type="GO" id="GO:0004797">
    <property type="term" value="F:thymidine kinase activity"/>
    <property type="evidence" value="ECO:0007669"/>
    <property type="project" value="UniProtKB-EC"/>
</dbReference>